<dbReference type="OrthoDB" id="1840446at2759"/>
<evidence type="ECO:0000313" key="4">
    <source>
        <dbReference type="EMBL" id="KDP26023.1"/>
    </source>
</evidence>
<evidence type="ECO:0000313" key="5">
    <source>
        <dbReference type="Proteomes" id="UP000027138"/>
    </source>
</evidence>
<gene>
    <name evidence="4" type="ORF">JCGZ_21056</name>
</gene>
<dbReference type="PANTHER" id="PTHR33142:SF8">
    <property type="entry name" value="CYCLIN-DEPENDENT PROTEIN KINASE INHIBITOR SMR9"/>
    <property type="match status" value="1"/>
</dbReference>
<protein>
    <submittedName>
        <fullName evidence="4">Uncharacterized protein</fullName>
    </submittedName>
</protein>
<evidence type="ECO:0000256" key="2">
    <source>
        <dbReference type="ARBA" id="ARBA00023306"/>
    </source>
</evidence>
<keyword evidence="2" id="KW-0131">Cell cycle</keyword>
<dbReference type="AlphaFoldDB" id="A0A067JT71"/>
<dbReference type="PANTHER" id="PTHR33142">
    <property type="entry name" value="CYCLIN-DEPENDENT PROTEIN KINASE INHIBITOR SMR13"/>
    <property type="match status" value="1"/>
</dbReference>
<keyword evidence="5" id="KW-1185">Reference proteome</keyword>
<sequence>MAPSNTRKARSRFKKQEQEVVSRISKDITPMDLPCSWNSEDVQEDGEKGSSCSTPKAQRFKIPKVLPCPPAPMKRRRHARDPPLFFLPPLIFPAALSPPNGSSPPLHRRRASPSPSSSPILAKHGITSESRFRFTRDSRVICFHLQVSDIFQLSKLIPNIHPFNL</sequence>
<accession>A0A067JT71</accession>
<name>A0A067JT71_JATCU</name>
<keyword evidence="1" id="KW-0649">Protein kinase inhibitor</keyword>
<dbReference type="GO" id="GO:0005634">
    <property type="term" value="C:nucleus"/>
    <property type="evidence" value="ECO:0007669"/>
    <property type="project" value="TreeGrafter"/>
</dbReference>
<evidence type="ECO:0000256" key="3">
    <source>
        <dbReference type="SAM" id="MobiDB-lite"/>
    </source>
</evidence>
<dbReference type="GO" id="GO:0004860">
    <property type="term" value="F:protein kinase inhibitor activity"/>
    <property type="evidence" value="ECO:0007669"/>
    <property type="project" value="UniProtKB-KW"/>
</dbReference>
<dbReference type="Proteomes" id="UP000027138">
    <property type="component" value="Unassembled WGS sequence"/>
</dbReference>
<feature type="region of interest" description="Disordered" evidence="3">
    <location>
        <begin position="1"/>
        <end position="57"/>
    </location>
</feature>
<organism evidence="4 5">
    <name type="scientific">Jatropha curcas</name>
    <name type="common">Barbados nut</name>
    <dbReference type="NCBI Taxonomy" id="180498"/>
    <lineage>
        <taxon>Eukaryota</taxon>
        <taxon>Viridiplantae</taxon>
        <taxon>Streptophyta</taxon>
        <taxon>Embryophyta</taxon>
        <taxon>Tracheophyta</taxon>
        <taxon>Spermatophyta</taxon>
        <taxon>Magnoliopsida</taxon>
        <taxon>eudicotyledons</taxon>
        <taxon>Gunneridae</taxon>
        <taxon>Pentapetalae</taxon>
        <taxon>rosids</taxon>
        <taxon>fabids</taxon>
        <taxon>Malpighiales</taxon>
        <taxon>Euphorbiaceae</taxon>
        <taxon>Crotonoideae</taxon>
        <taxon>Jatropheae</taxon>
        <taxon>Jatropha</taxon>
    </lineage>
</organism>
<reference evidence="4 5" key="1">
    <citation type="journal article" date="2014" name="PLoS ONE">
        <title>Global Analysis of Gene Expression Profiles in Physic Nut (Jatropha curcas L.) Seedlings Exposed to Salt Stress.</title>
        <authorList>
            <person name="Zhang L."/>
            <person name="Zhang C."/>
            <person name="Wu P."/>
            <person name="Chen Y."/>
            <person name="Li M."/>
            <person name="Jiang H."/>
            <person name="Wu G."/>
        </authorList>
    </citation>
    <scope>NUCLEOTIDE SEQUENCE [LARGE SCALE GENOMIC DNA]</scope>
    <source>
        <strain evidence="5">cv. GZQX0401</strain>
        <tissue evidence="4">Young leaves</tissue>
    </source>
</reference>
<proteinExistence type="predicted"/>
<feature type="region of interest" description="Disordered" evidence="3">
    <location>
        <begin position="96"/>
        <end position="122"/>
    </location>
</feature>
<feature type="compositionally biased region" description="Low complexity" evidence="3">
    <location>
        <begin position="96"/>
        <end position="105"/>
    </location>
</feature>
<evidence type="ECO:0000256" key="1">
    <source>
        <dbReference type="ARBA" id="ARBA00023013"/>
    </source>
</evidence>
<dbReference type="InterPro" id="IPR040389">
    <property type="entry name" value="SMR"/>
</dbReference>
<dbReference type="GO" id="GO:0032875">
    <property type="term" value="P:regulation of DNA endoreduplication"/>
    <property type="evidence" value="ECO:0007669"/>
    <property type="project" value="InterPro"/>
</dbReference>
<dbReference type="EMBL" id="KK914930">
    <property type="protein sequence ID" value="KDP26023.1"/>
    <property type="molecule type" value="Genomic_DNA"/>
</dbReference>
<feature type="compositionally biased region" description="Basic and acidic residues" evidence="3">
    <location>
        <begin position="14"/>
        <end position="26"/>
    </location>
</feature>